<dbReference type="EMBL" id="AP014924">
    <property type="protein sequence ID" value="BAS26213.1"/>
    <property type="molecule type" value="Genomic_DNA"/>
</dbReference>
<name>A0A0K2SGI2_LIMPI</name>
<accession>A0A0K2SGI2</accession>
<organism evidence="2 3">
    <name type="scientific">Limnochorda pilosa</name>
    <dbReference type="NCBI Taxonomy" id="1555112"/>
    <lineage>
        <taxon>Bacteria</taxon>
        <taxon>Bacillati</taxon>
        <taxon>Bacillota</taxon>
        <taxon>Limnochordia</taxon>
        <taxon>Limnochordales</taxon>
        <taxon>Limnochordaceae</taxon>
        <taxon>Limnochorda</taxon>
    </lineage>
</organism>
<dbReference type="AlphaFoldDB" id="A0A0K2SGI2"/>
<dbReference type="KEGG" id="lpil:LIP_0356"/>
<dbReference type="InterPro" id="IPR057767">
    <property type="entry name" value="UGSC-like_dom"/>
</dbReference>
<evidence type="ECO:0000313" key="2">
    <source>
        <dbReference type="EMBL" id="BAS26213.1"/>
    </source>
</evidence>
<gene>
    <name evidence="2" type="ORF">LIP_0356</name>
</gene>
<sequence>MNVTKVVGLGVLTAAGAMLLAGGVAGAQSNVMTWQLVNPEGVVAIEPVNIAERIDTLEGKTVGLKWNGKPNGNLFLDRIAELLEENVEGVNIIKFYEVEPSTVPQSAGDADAERKADIIARYHPDIVIGSQCD</sequence>
<dbReference type="STRING" id="1555112.LIP_0356"/>
<dbReference type="Proteomes" id="UP000065807">
    <property type="component" value="Chromosome"/>
</dbReference>
<feature type="domain" description="UGSC-like" evidence="1">
    <location>
        <begin position="36"/>
        <end position="110"/>
    </location>
</feature>
<dbReference type="Pfam" id="PF24696">
    <property type="entry name" value="UGSC"/>
    <property type="match status" value="1"/>
</dbReference>
<proteinExistence type="predicted"/>
<dbReference type="OrthoDB" id="1950110at2"/>
<reference evidence="3" key="2">
    <citation type="journal article" date="2016" name="Int. J. Syst. Evol. Microbiol.">
        <title>Complete genome sequence and cell structure of Limnochorda pilosa, a Gram-negative spore-former within the phylum Firmicutes.</title>
        <authorList>
            <person name="Watanabe M."/>
            <person name="Kojima H."/>
            <person name="Fukui M."/>
        </authorList>
    </citation>
    <scope>NUCLEOTIDE SEQUENCE [LARGE SCALE GENOMIC DNA]</scope>
    <source>
        <strain evidence="3">HC45</strain>
    </source>
</reference>
<keyword evidence="3" id="KW-1185">Reference proteome</keyword>
<evidence type="ECO:0000259" key="1">
    <source>
        <dbReference type="Pfam" id="PF24696"/>
    </source>
</evidence>
<protein>
    <recommendedName>
        <fullName evidence="1">UGSC-like domain-containing protein</fullName>
    </recommendedName>
</protein>
<reference evidence="3" key="1">
    <citation type="submission" date="2015-07" db="EMBL/GenBank/DDBJ databases">
        <title>Complete genome sequence and phylogenetic analysis of Limnochorda pilosa.</title>
        <authorList>
            <person name="Watanabe M."/>
            <person name="Kojima H."/>
            <person name="Fukui M."/>
        </authorList>
    </citation>
    <scope>NUCLEOTIDE SEQUENCE [LARGE SCALE GENOMIC DNA]</scope>
    <source>
        <strain evidence="3">HC45</strain>
    </source>
</reference>
<evidence type="ECO:0000313" key="3">
    <source>
        <dbReference type="Proteomes" id="UP000065807"/>
    </source>
</evidence>